<keyword evidence="2" id="KW-1003">Cell membrane</keyword>
<keyword evidence="5 6" id="KW-0472">Membrane</keyword>
<evidence type="ECO:0000256" key="1">
    <source>
        <dbReference type="ARBA" id="ARBA00004651"/>
    </source>
</evidence>
<dbReference type="HOGENOM" id="CLU_063199_1_1_14"/>
<organism evidence="8 9">
    <name type="scientific">Alteracholeplasma palmae (strain ATCC 49389 / J233)</name>
    <name type="common">Acholeplasma palmae</name>
    <dbReference type="NCBI Taxonomy" id="1318466"/>
    <lineage>
        <taxon>Bacteria</taxon>
        <taxon>Bacillati</taxon>
        <taxon>Mycoplasmatota</taxon>
        <taxon>Mollicutes</taxon>
        <taxon>Acholeplasmatales</taxon>
        <taxon>Acholeplasmataceae</taxon>
        <taxon>Acholeplasma</taxon>
    </lineage>
</organism>
<evidence type="ECO:0000256" key="3">
    <source>
        <dbReference type="ARBA" id="ARBA00022692"/>
    </source>
</evidence>
<dbReference type="InterPro" id="IPR015867">
    <property type="entry name" value="N-reg_PII/ATP_PRibTrfase_C"/>
</dbReference>
<feature type="transmembrane region" description="Helical" evidence="6">
    <location>
        <begin position="182"/>
        <end position="202"/>
    </location>
</feature>
<keyword evidence="9" id="KW-1185">Reference proteome</keyword>
<evidence type="ECO:0000256" key="4">
    <source>
        <dbReference type="ARBA" id="ARBA00022989"/>
    </source>
</evidence>
<dbReference type="STRING" id="1318466.BN85404650"/>
<evidence type="ECO:0000313" key="9">
    <source>
        <dbReference type="Proteomes" id="UP000032740"/>
    </source>
</evidence>
<dbReference type="InterPro" id="IPR003740">
    <property type="entry name" value="YitT"/>
</dbReference>
<keyword evidence="4 6" id="KW-1133">Transmembrane helix</keyword>
<evidence type="ECO:0000313" key="8">
    <source>
        <dbReference type="EMBL" id="CCV64042.1"/>
    </source>
</evidence>
<dbReference type="KEGG" id="apal:BN85404650"/>
<dbReference type="Gene3D" id="3.30.70.120">
    <property type="match status" value="1"/>
</dbReference>
<name>U4KKD2_ALTPJ</name>
<protein>
    <recommendedName>
        <fullName evidence="7">DUF2179 domain-containing protein</fullName>
    </recommendedName>
</protein>
<proteinExistence type="predicted"/>
<dbReference type="Pfam" id="PF02588">
    <property type="entry name" value="YitT_membrane"/>
    <property type="match status" value="1"/>
</dbReference>
<dbReference type="Pfam" id="PF10035">
    <property type="entry name" value="DUF2179"/>
    <property type="match status" value="1"/>
</dbReference>
<dbReference type="InterPro" id="IPR019264">
    <property type="entry name" value="DUF2179"/>
</dbReference>
<dbReference type="PANTHER" id="PTHR33545:SF5">
    <property type="entry name" value="UPF0750 MEMBRANE PROTEIN YITT"/>
    <property type="match status" value="1"/>
</dbReference>
<evidence type="ECO:0000256" key="5">
    <source>
        <dbReference type="ARBA" id="ARBA00023136"/>
    </source>
</evidence>
<keyword evidence="3 6" id="KW-0812">Transmembrane</keyword>
<dbReference type="Proteomes" id="UP000032740">
    <property type="component" value="Chromosome"/>
</dbReference>
<dbReference type="CDD" id="cd16380">
    <property type="entry name" value="YitT_C"/>
    <property type="match status" value="1"/>
</dbReference>
<evidence type="ECO:0000256" key="2">
    <source>
        <dbReference type="ARBA" id="ARBA00022475"/>
    </source>
</evidence>
<feature type="transmembrane region" description="Helical" evidence="6">
    <location>
        <begin position="50"/>
        <end position="71"/>
    </location>
</feature>
<feature type="transmembrane region" description="Helical" evidence="6">
    <location>
        <begin position="116"/>
        <end position="135"/>
    </location>
</feature>
<sequence length="291" mass="32359">MNDRLKGKHIEWTQITLGVISLAIGFYFFLSPEALVTGGVSGISILVRPLKLMSDALFLLIMNVIALLIGWAFLGKQFFIRTAYSTLLYPVIIFIFEKTNISPNLIINQISENNRLLIAALFGGFFVGSGIGLVIRHNATTGGMDVYQKIISQKFHIPFSFVLYFTDGIVILLAMTTISFEVGLYGLISMIIAGIVIDKVAVIGKNSYTVFIVTNDPEGLKKVIFSNLKRGLTKVSVRGGFTDEEKSMVICTLYRQQLYILKKIISENDQNAFTFIVKTNEVIGEGFWKGN</sequence>
<dbReference type="GO" id="GO:0005886">
    <property type="term" value="C:plasma membrane"/>
    <property type="evidence" value="ECO:0007669"/>
    <property type="project" value="UniProtKB-SubCell"/>
</dbReference>
<dbReference type="PANTHER" id="PTHR33545">
    <property type="entry name" value="UPF0750 MEMBRANE PROTEIN YITT-RELATED"/>
    <property type="match status" value="1"/>
</dbReference>
<reference evidence="8 9" key="1">
    <citation type="journal article" date="2013" name="J. Mol. Microbiol. Biotechnol.">
        <title>Analysis of the Complete Genomes of Acholeplasma brassicae , A. palmae and A. laidlawii and Their Comparison to the Obligate Parasites from ' Candidatus Phytoplasma'.</title>
        <authorList>
            <person name="Kube M."/>
            <person name="Siewert C."/>
            <person name="Migdoll A.M."/>
            <person name="Duduk B."/>
            <person name="Holz S."/>
            <person name="Rabus R."/>
            <person name="Seemuller E."/>
            <person name="Mitrovic J."/>
            <person name="Muller I."/>
            <person name="Buttner C."/>
            <person name="Reinhardt R."/>
        </authorList>
    </citation>
    <scope>NUCLEOTIDE SEQUENCE [LARGE SCALE GENOMIC DNA]</scope>
    <source>
        <strain evidence="8 9">J233</strain>
    </source>
</reference>
<feature type="transmembrane region" description="Helical" evidence="6">
    <location>
        <begin position="155"/>
        <end position="176"/>
    </location>
</feature>
<feature type="domain" description="DUF2179" evidence="7">
    <location>
        <begin position="230"/>
        <end position="284"/>
    </location>
</feature>
<evidence type="ECO:0000256" key="6">
    <source>
        <dbReference type="SAM" id="Phobius"/>
    </source>
</evidence>
<feature type="transmembrane region" description="Helical" evidence="6">
    <location>
        <begin position="78"/>
        <end position="96"/>
    </location>
</feature>
<dbReference type="EMBL" id="FO681347">
    <property type="protein sequence ID" value="CCV64042.1"/>
    <property type="molecule type" value="Genomic_DNA"/>
</dbReference>
<comment type="subcellular location">
    <subcellularLocation>
        <location evidence="1">Cell membrane</location>
        <topology evidence="1">Multi-pass membrane protein</topology>
    </subcellularLocation>
</comment>
<accession>U4KKD2</accession>
<gene>
    <name evidence="8" type="ORF">BN85404650</name>
</gene>
<evidence type="ECO:0000259" key="7">
    <source>
        <dbReference type="Pfam" id="PF10035"/>
    </source>
</evidence>
<dbReference type="PIRSF" id="PIRSF006483">
    <property type="entry name" value="Membrane_protein_YitT"/>
    <property type="match status" value="1"/>
</dbReference>
<dbReference type="InterPro" id="IPR051461">
    <property type="entry name" value="UPF0750_membrane"/>
</dbReference>
<dbReference type="AlphaFoldDB" id="U4KKD2"/>